<accession>A0ABQ5ESI5</accession>
<reference evidence="2" key="2">
    <citation type="submission" date="2022-01" db="EMBL/GenBank/DDBJ databases">
        <authorList>
            <person name="Yamashiro T."/>
            <person name="Shiraishi A."/>
            <person name="Satake H."/>
            <person name="Nakayama K."/>
        </authorList>
    </citation>
    <scope>NUCLEOTIDE SEQUENCE</scope>
</reference>
<proteinExistence type="predicted"/>
<keyword evidence="2" id="KW-0695">RNA-directed DNA polymerase</keyword>
<dbReference type="CDD" id="cd01650">
    <property type="entry name" value="RT_nLTR_like"/>
    <property type="match status" value="1"/>
</dbReference>
<dbReference type="EMBL" id="BQNB010016634">
    <property type="protein sequence ID" value="GJT53986.1"/>
    <property type="molecule type" value="Genomic_DNA"/>
</dbReference>
<dbReference type="Pfam" id="PF00078">
    <property type="entry name" value="RVT_1"/>
    <property type="match status" value="1"/>
</dbReference>
<evidence type="ECO:0000313" key="3">
    <source>
        <dbReference type="Proteomes" id="UP001151760"/>
    </source>
</evidence>
<reference evidence="2" key="1">
    <citation type="journal article" date="2022" name="Int. J. Mol. Sci.">
        <title>Draft Genome of Tanacetum Coccineum: Genomic Comparison of Closely Related Tanacetum-Family Plants.</title>
        <authorList>
            <person name="Yamashiro T."/>
            <person name="Shiraishi A."/>
            <person name="Nakayama K."/>
            <person name="Satake H."/>
        </authorList>
    </citation>
    <scope>NUCLEOTIDE SEQUENCE</scope>
</reference>
<feature type="domain" description="Reverse transcriptase" evidence="1">
    <location>
        <begin position="34"/>
        <end position="186"/>
    </location>
</feature>
<keyword evidence="2" id="KW-0548">Nucleotidyltransferase</keyword>
<dbReference type="InterPro" id="IPR000477">
    <property type="entry name" value="RT_dom"/>
</dbReference>
<evidence type="ECO:0000313" key="2">
    <source>
        <dbReference type="EMBL" id="GJT53986.1"/>
    </source>
</evidence>
<name>A0ABQ5ESI5_9ASTR</name>
<sequence length="413" mass="47395">MAAVSDFFSLGEFSSGCNSSFIALIPKFHDAKVVSDFRPISLIGSLYKIITKILANRLTLVISDLISDVQSAFVTSRQILDGPFILNELLSWCKHKKLKAMFFKVNFEKAFDSIKWDYLDDVLMMFWFGNKWWCWIRGCLKSARGSVLVNGSPTSEFQFHKGLKQGDPLPPFLFILDMSNFITIVNVLRCFHMASGLKLNIHKSKIMGVGVRAEETLRLSKWKLNNLSIGGRLTLIKCVLSSILLYHMSIFRVPMGVLHSMESIRRNFFNGTDGSKRKLAMISWNKALASKKYGGLSISSFFAFNRAFLFKWIWRFFSQGSSLWARFIKAIYGKRGAIDSFESIARRSHWLNIVRETKALKNKDDMALKHRYPRLYALESSKQNYEASDEFSVKLVRSLIDYSLLPKEDLPTR</sequence>
<gene>
    <name evidence="2" type="ORF">Tco_0989040</name>
</gene>
<organism evidence="2 3">
    <name type="scientific">Tanacetum coccineum</name>
    <dbReference type="NCBI Taxonomy" id="301880"/>
    <lineage>
        <taxon>Eukaryota</taxon>
        <taxon>Viridiplantae</taxon>
        <taxon>Streptophyta</taxon>
        <taxon>Embryophyta</taxon>
        <taxon>Tracheophyta</taxon>
        <taxon>Spermatophyta</taxon>
        <taxon>Magnoliopsida</taxon>
        <taxon>eudicotyledons</taxon>
        <taxon>Gunneridae</taxon>
        <taxon>Pentapetalae</taxon>
        <taxon>asterids</taxon>
        <taxon>campanulids</taxon>
        <taxon>Asterales</taxon>
        <taxon>Asteraceae</taxon>
        <taxon>Asteroideae</taxon>
        <taxon>Anthemideae</taxon>
        <taxon>Anthemidinae</taxon>
        <taxon>Tanacetum</taxon>
    </lineage>
</organism>
<keyword evidence="2" id="KW-0808">Transferase</keyword>
<dbReference type="Proteomes" id="UP001151760">
    <property type="component" value="Unassembled WGS sequence"/>
</dbReference>
<dbReference type="PANTHER" id="PTHR33116:SF78">
    <property type="entry name" value="OS12G0587133 PROTEIN"/>
    <property type="match status" value="1"/>
</dbReference>
<keyword evidence="3" id="KW-1185">Reference proteome</keyword>
<dbReference type="PANTHER" id="PTHR33116">
    <property type="entry name" value="REVERSE TRANSCRIPTASE ZINC-BINDING DOMAIN-CONTAINING PROTEIN-RELATED-RELATED"/>
    <property type="match status" value="1"/>
</dbReference>
<evidence type="ECO:0000259" key="1">
    <source>
        <dbReference type="Pfam" id="PF00078"/>
    </source>
</evidence>
<protein>
    <submittedName>
        <fullName evidence="2">RNA-directed DNA polymerase, eukaryota</fullName>
    </submittedName>
</protein>
<dbReference type="GO" id="GO:0003964">
    <property type="term" value="F:RNA-directed DNA polymerase activity"/>
    <property type="evidence" value="ECO:0007669"/>
    <property type="project" value="UniProtKB-KW"/>
</dbReference>
<comment type="caution">
    <text evidence="2">The sequence shown here is derived from an EMBL/GenBank/DDBJ whole genome shotgun (WGS) entry which is preliminary data.</text>
</comment>